<accession>A0AC60PWW5</accession>
<evidence type="ECO:0000313" key="2">
    <source>
        <dbReference type="Proteomes" id="UP000805193"/>
    </source>
</evidence>
<keyword evidence="2" id="KW-1185">Reference proteome</keyword>
<comment type="caution">
    <text evidence="1">The sequence shown here is derived from an EMBL/GenBank/DDBJ whole genome shotgun (WGS) entry which is preliminary data.</text>
</comment>
<evidence type="ECO:0000313" key="1">
    <source>
        <dbReference type="EMBL" id="KAG0425708.1"/>
    </source>
</evidence>
<organism evidence="1 2">
    <name type="scientific">Ixodes persulcatus</name>
    <name type="common">Taiga tick</name>
    <dbReference type="NCBI Taxonomy" id="34615"/>
    <lineage>
        <taxon>Eukaryota</taxon>
        <taxon>Metazoa</taxon>
        <taxon>Ecdysozoa</taxon>
        <taxon>Arthropoda</taxon>
        <taxon>Chelicerata</taxon>
        <taxon>Arachnida</taxon>
        <taxon>Acari</taxon>
        <taxon>Parasitiformes</taxon>
        <taxon>Ixodida</taxon>
        <taxon>Ixodoidea</taxon>
        <taxon>Ixodidae</taxon>
        <taxon>Ixodinae</taxon>
        <taxon>Ixodes</taxon>
    </lineage>
</organism>
<name>A0AC60PWW5_IXOPE</name>
<dbReference type="EMBL" id="JABSTQ010009807">
    <property type="protein sequence ID" value="KAG0425708.1"/>
    <property type="molecule type" value="Genomic_DNA"/>
</dbReference>
<sequence>GDFVNYTGRRPVGHRVEGFPGVEGTDSNKIGPVLWQMMITSSCKSLSEADEGRDDESLFELFSEVVFAFFSSLNVLMTRIQQAISGSPGATPQLKVDSYDGLIRGRIDHVRTCPRYRIKKVFAVVKIPEEKDCGSRATFMAVGRLYGLPLAIKNASLDVRALAKQEDSPGTVEEGWELLPVDVVVTCSAQLRILELLVELRQQNREVQ</sequence>
<dbReference type="Proteomes" id="UP000805193">
    <property type="component" value="Unassembled WGS sequence"/>
</dbReference>
<protein>
    <submittedName>
        <fullName evidence="1">Uncharacterized protein</fullName>
    </submittedName>
</protein>
<reference evidence="1 2" key="1">
    <citation type="journal article" date="2020" name="Cell">
        <title>Large-Scale Comparative Analyses of Tick Genomes Elucidate Their Genetic Diversity and Vector Capacities.</title>
        <authorList>
            <consortium name="Tick Genome and Microbiome Consortium (TIGMIC)"/>
            <person name="Jia N."/>
            <person name="Wang J."/>
            <person name="Shi W."/>
            <person name="Du L."/>
            <person name="Sun Y."/>
            <person name="Zhan W."/>
            <person name="Jiang J.F."/>
            <person name="Wang Q."/>
            <person name="Zhang B."/>
            <person name="Ji P."/>
            <person name="Bell-Sakyi L."/>
            <person name="Cui X.M."/>
            <person name="Yuan T.T."/>
            <person name="Jiang B.G."/>
            <person name="Yang W.F."/>
            <person name="Lam T.T."/>
            <person name="Chang Q.C."/>
            <person name="Ding S.J."/>
            <person name="Wang X.J."/>
            <person name="Zhu J.G."/>
            <person name="Ruan X.D."/>
            <person name="Zhao L."/>
            <person name="Wei J.T."/>
            <person name="Ye R.Z."/>
            <person name="Que T.C."/>
            <person name="Du C.H."/>
            <person name="Zhou Y.H."/>
            <person name="Cheng J.X."/>
            <person name="Dai P.F."/>
            <person name="Guo W.B."/>
            <person name="Han X.H."/>
            <person name="Huang E.J."/>
            <person name="Li L.F."/>
            <person name="Wei W."/>
            <person name="Gao Y.C."/>
            <person name="Liu J.Z."/>
            <person name="Shao H.Z."/>
            <person name="Wang X."/>
            <person name="Wang C.C."/>
            <person name="Yang T.C."/>
            <person name="Huo Q.B."/>
            <person name="Li W."/>
            <person name="Chen H.Y."/>
            <person name="Chen S.E."/>
            <person name="Zhou L.G."/>
            <person name="Ni X.B."/>
            <person name="Tian J.H."/>
            <person name="Sheng Y."/>
            <person name="Liu T."/>
            <person name="Pan Y.S."/>
            <person name="Xia L.Y."/>
            <person name="Li J."/>
            <person name="Zhao F."/>
            <person name="Cao W.C."/>
        </authorList>
    </citation>
    <scope>NUCLEOTIDE SEQUENCE [LARGE SCALE GENOMIC DNA]</scope>
    <source>
        <strain evidence="1">Iper-2018</strain>
    </source>
</reference>
<proteinExistence type="predicted"/>
<feature type="non-terminal residue" evidence="1">
    <location>
        <position position="1"/>
    </location>
</feature>
<gene>
    <name evidence="1" type="ORF">HPB47_027137</name>
</gene>